<dbReference type="InterPro" id="IPR023398">
    <property type="entry name" value="TIF_eIF4e-like"/>
</dbReference>
<accession>A0ABR0XQ24</accession>
<name>A0ABR0XQ24_REHGL</name>
<comment type="caution">
    <text evidence="1">The sequence shown here is derived from an EMBL/GenBank/DDBJ whole genome shotgun (WGS) entry which is preliminary data.</text>
</comment>
<dbReference type="EMBL" id="JABTTQ020000003">
    <property type="protein sequence ID" value="KAK6161214.1"/>
    <property type="molecule type" value="Genomic_DNA"/>
</dbReference>
<evidence type="ECO:0000313" key="1">
    <source>
        <dbReference type="EMBL" id="KAK6161214.1"/>
    </source>
</evidence>
<evidence type="ECO:0000313" key="2">
    <source>
        <dbReference type="Proteomes" id="UP001318860"/>
    </source>
</evidence>
<dbReference type="SUPFAM" id="SSF55418">
    <property type="entry name" value="eIF4e-like"/>
    <property type="match status" value="1"/>
</dbReference>
<protein>
    <submittedName>
        <fullName evidence="1">Uncharacterized protein</fullName>
    </submittedName>
</protein>
<dbReference type="Gene3D" id="3.30.760.10">
    <property type="entry name" value="RNA Cap, Translation Initiation Factor Eif4e"/>
    <property type="match status" value="1"/>
</dbReference>
<proteinExistence type="predicted"/>
<dbReference type="Proteomes" id="UP001318860">
    <property type="component" value="Unassembled WGS sequence"/>
</dbReference>
<reference evidence="1 2" key="1">
    <citation type="journal article" date="2021" name="Comput. Struct. Biotechnol. J.">
        <title>De novo genome assembly of the potent medicinal plant Rehmannia glutinosa using nanopore technology.</title>
        <authorList>
            <person name="Ma L."/>
            <person name="Dong C."/>
            <person name="Song C."/>
            <person name="Wang X."/>
            <person name="Zheng X."/>
            <person name="Niu Y."/>
            <person name="Chen S."/>
            <person name="Feng W."/>
        </authorList>
    </citation>
    <scope>NUCLEOTIDE SEQUENCE [LARGE SCALE GENOMIC DNA]</scope>
    <source>
        <strain evidence="1">DH-2019</strain>
    </source>
</reference>
<organism evidence="1 2">
    <name type="scientific">Rehmannia glutinosa</name>
    <name type="common">Chinese foxglove</name>
    <dbReference type="NCBI Taxonomy" id="99300"/>
    <lineage>
        <taxon>Eukaryota</taxon>
        <taxon>Viridiplantae</taxon>
        <taxon>Streptophyta</taxon>
        <taxon>Embryophyta</taxon>
        <taxon>Tracheophyta</taxon>
        <taxon>Spermatophyta</taxon>
        <taxon>Magnoliopsida</taxon>
        <taxon>eudicotyledons</taxon>
        <taxon>Gunneridae</taxon>
        <taxon>Pentapetalae</taxon>
        <taxon>asterids</taxon>
        <taxon>lamiids</taxon>
        <taxon>Lamiales</taxon>
        <taxon>Orobanchaceae</taxon>
        <taxon>Rehmannieae</taxon>
        <taxon>Rehmannia</taxon>
    </lineage>
</organism>
<keyword evidence="2" id="KW-1185">Reference proteome</keyword>
<sequence>MGLSVLMGESGLLLVAERLIWMTWLETLVALIGEQFDEADEICGVVARKWAYGGRGKRLLMSLIKSLSASTMIPRGKDQQKVDIAFEVHSVLLRKFIFSSSQI</sequence>
<gene>
    <name evidence="1" type="ORF">DH2020_004595</name>
</gene>